<reference evidence="3" key="1">
    <citation type="journal article" date="2014" name="Genome Announc.">
        <title>De novo whole-genome sequence and genome annotation of Lichtheimia ramosa.</title>
        <authorList>
            <person name="Linde J."/>
            <person name="Schwartze V."/>
            <person name="Binder U."/>
            <person name="Lass-Florl C."/>
            <person name="Voigt K."/>
            <person name="Horn F."/>
        </authorList>
    </citation>
    <scope>NUCLEOTIDE SEQUENCE</scope>
    <source>
        <strain evidence="3">JMRC FSU:6197</strain>
    </source>
</reference>
<dbReference type="EMBL" id="LK023379">
    <property type="protein sequence ID" value="CDS13542.1"/>
    <property type="molecule type" value="Genomic_DNA"/>
</dbReference>
<dbReference type="Pfam" id="PF13919">
    <property type="entry name" value="ASXH"/>
    <property type="match status" value="1"/>
</dbReference>
<dbReference type="OrthoDB" id="2289918at2759"/>
<organism evidence="3">
    <name type="scientific">Lichtheimia ramosa</name>
    <dbReference type="NCBI Taxonomy" id="688394"/>
    <lineage>
        <taxon>Eukaryota</taxon>
        <taxon>Fungi</taxon>
        <taxon>Fungi incertae sedis</taxon>
        <taxon>Mucoromycota</taxon>
        <taxon>Mucoromycotina</taxon>
        <taxon>Mucoromycetes</taxon>
        <taxon>Mucorales</taxon>
        <taxon>Lichtheimiaceae</taxon>
        <taxon>Lichtheimia</taxon>
    </lineage>
</organism>
<feature type="compositionally biased region" description="Basic residues" evidence="1">
    <location>
        <begin position="179"/>
        <end position="188"/>
    </location>
</feature>
<evidence type="ECO:0000259" key="2">
    <source>
        <dbReference type="Pfam" id="PF13919"/>
    </source>
</evidence>
<protein>
    <recommendedName>
        <fullName evidence="2">ASX DEUBAD domain-containing protein</fullName>
    </recommendedName>
</protein>
<feature type="region of interest" description="Disordered" evidence="1">
    <location>
        <begin position="317"/>
        <end position="341"/>
    </location>
</feature>
<evidence type="ECO:0000256" key="1">
    <source>
        <dbReference type="SAM" id="MobiDB-lite"/>
    </source>
</evidence>
<feature type="compositionally biased region" description="Polar residues" evidence="1">
    <location>
        <begin position="196"/>
        <end position="208"/>
    </location>
</feature>
<feature type="compositionally biased region" description="Polar residues" evidence="1">
    <location>
        <begin position="22"/>
        <end position="50"/>
    </location>
</feature>
<feature type="compositionally biased region" description="Basic and acidic residues" evidence="1">
    <location>
        <begin position="147"/>
        <end position="161"/>
    </location>
</feature>
<sequence length="367" mass="41493">MTLSPQAKPMRTRSRSHKTDLDSNGTFIPEQRQSLLDNSTNDQVLSNNNPDTKEDFANSTTTSVNNDTASPPLVHQKMNKGDTMKTEDANLKVFDSSEPRKRGRPRKTRATNQANATVSNDSSALENANHDANAPVDMSNTVTDDDQPIKEKELVDSKIDQDIENEESNITNEEEPAKRPGRKRKTTPAKKPSTRAPRNNTADTGAKQSTPIKWTLPHLLHNKDSMLTTATNLKYNISMDLIDKLPEQDRDELCKLLPAADIDFIKLHDGSTTVARSLDEHERLSNQPDVYKPVISQRLINPSFTQAVEDFQVNLQQGYYDNNPKPATGRGRKRKEVEEQDDFKDENFEAYWGERLKKQRPKKGGRR</sequence>
<dbReference type="AlphaFoldDB" id="A0A077X3G5"/>
<dbReference type="InterPro" id="IPR028020">
    <property type="entry name" value="ASX_DEUBAD_dom"/>
</dbReference>
<feature type="region of interest" description="Disordered" evidence="1">
    <location>
        <begin position="1"/>
        <end position="208"/>
    </location>
</feature>
<feature type="compositionally biased region" description="Polar residues" evidence="1">
    <location>
        <begin position="57"/>
        <end position="69"/>
    </location>
</feature>
<evidence type="ECO:0000313" key="3">
    <source>
        <dbReference type="EMBL" id="CDS13542.1"/>
    </source>
</evidence>
<feature type="compositionally biased region" description="Basic and acidic residues" evidence="1">
    <location>
        <begin position="79"/>
        <end position="100"/>
    </location>
</feature>
<name>A0A077X3G5_9FUNG</name>
<feature type="domain" description="ASX DEUBAD" evidence="2">
    <location>
        <begin position="209"/>
        <end position="354"/>
    </location>
</feature>
<feature type="compositionally biased region" description="Polar residues" evidence="1">
    <location>
        <begin position="110"/>
        <end position="126"/>
    </location>
</feature>
<accession>A0A077X3G5</accession>
<gene>
    <name evidence="3" type="ORF">LRAMOSA05718</name>
</gene>
<proteinExistence type="predicted"/>